<organism evidence="1 2">
    <name type="scientific">Pluteus cervinus</name>
    <dbReference type="NCBI Taxonomy" id="181527"/>
    <lineage>
        <taxon>Eukaryota</taxon>
        <taxon>Fungi</taxon>
        <taxon>Dikarya</taxon>
        <taxon>Basidiomycota</taxon>
        <taxon>Agaricomycotina</taxon>
        <taxon>Agaricomycetes</taxon>
        <taxon>Agaricomycetidae</taxon>
        <taxon>Agaricales</taxon>
        <taxon>Pluteineae</taxon>
        <taxon>Pluteaceae</taxon>
        <taxon>Pluteus</taxon>
    </lineage>
</organism>
<name>A0ACD3ATM1_9AGAR</name>
<reference evidence="1 2" key="1">
    <citation type="journal article" date="2019" name="Nat. Ecol. Evol.">
        <title>Megaphylogeny resolves global patterns of mushroom evolution.</title>
        <authorList>
            <person name="Varga T."/>
            <person name="Krizsan K."/>
            <person name="Foldi C."/>
            <person name="Dima B."/>
            <person name="Sanchez-Garcia M."/>
            <person name="Sanchez-Ramirez S."/>
            <person name="Szollosi G.J."/>
            <person name="Szarkandi J.G."/>
            <person name="Papp V."/>
            <person name="Albert L."/>
            <person name="Andreopoulos W."/>
            <person name="Angelini C."/>
            <person name="Antonin V."/>
            <person name="Barry K.W."/>
            <person name="Bougher N.L."/>
            <person name="Buchanan P."/>
            <person name="Buyck B."/>
            <person name="Bense V."/>
            <person name="Catcheside P."/>
            <person name="Chovatia M."/>
            <person name="Cooper J."/>
            <person name="Damon W."/>
            <person name="Desjardin D."/>
            <person name="Finy P."/>
            <person name="Geml J."/>
            <person name="Haridas S."/>
            <person name="Hughes K."/>
            <person name="Justo A."/>
            <person name="Karasinski D."/>
            <person name="Kautmanova I."/>
            <person name="Kiss B."/>
            <person name="Kocsube S."/>
            <person name="Kotiranta H."/>
            <person name="LaButti K.M."/>
            <person name="Lechner B.E."/>
            <person name="Liimatainen K."/>
            <person name="Lipzen A."/>
            <person name="Lukacs Z."/>
            <person name="Mihaltcheva S."/>
            <person name="Morgado L.N."/>
            <person name="Niskanen T."/>
            <person name="Noordeloos M.E."/>
            <person name="Ohm R.A."/>
            <person name="Ortiz-Santana B."/>
            <person name="Ovrebo C."/>
            <person name="Racz N."/>
            <person name="Riley R."/>
            <person name="Savchenko A."/>
            <person name="Shiryaev A."/>
            <person name="Soop K."/>
            <person name="Spirin V."/>
            <person name="Szebenyi C."/>
            <person name="Tomsovsky M."/>
            <person name="Tulloss R.E."/>
            <person name="Uehling J."/>
            <person name="Grigoriev I.V."/>
            <person name="Vagvolgyi C."/>
            <person name="Papp T."/>
            <person name="Martin F.M."/>
            <person name="Miettinen O."/>
            <person name="Hibbett D.S."/>
            <person name="Nagy L.G."/>
        </authorList>
    </citation>
    <scope>NUCLEOTIDE SEQUENCE [LARGE SCALE GENOMIC DNA]</scope>
    <source>
        <strain evidence="1 2">NL-1719</strain>
    </source>
</reference>
<protein>
    <submittedName>
        <fullName evidence="1">Uncharacterized protein</fullName>
    </submittedName>
</protein>
<evidence type="ECO:0000313" key="2">
    <source>
        <dbReference type="Proteomes" id="UP000308600"/>
    </source>
</evidence>
<dbReference type="EMBL" id="ML208341">
    <property type="protein sequence ID" value="TFK68921.1"/>
    <property type="molecule type" value="Genomic_DNA"/>
</dbReference>
<sequence>MDNQDSFLHRPTTPTSSSSAIDLTGTPAGIASSLPPSPSLEPLDSRNAFSRRRPSRGDRLDAGQDPLTVNITTVGPSSSQFGSISMSRAGPSASSLVLDDPFSPVDEPSDLGRDYDLPSSLSSRYGTKHRDINAYSSSPARPSTVSLMTAQGSSSDGHREDDEAHLTANMSKNGPPGNWGDEDTEYAAGASPRSRRRTVRYSTSPSPLKKTGTVLKSMSQNIRRVSLRVVNLAGAGLEEQVRLPDDDPQKPPDRQGDADNLPDLTFALPIRGCALGFLGPENQFRLSLYNFLVHQWTEPIILVLIIINAVVLTIQASRSSTLPSNGSPSSVDGYFHSWEDYALFGLFIIFTFEAIARICVSGFILDPEMPISSLWKYPASNDMGPMPSSGASVSRQDSFIRRITLRRRWARLNYNLMRPFALSSTSSNSLATESSDNIPASEKPSGIWTSSREDSQPSQVSRTRATEKGETISLPFKLSIKQVHDKTRRNVPYLRHSWSRIDFVAILSFWITFGLATGGIERGTQHIGVFRAMSTIRTARLLTVTSGTTTIMHSLKTARPLLTSVAYFVLFAILLFSIIGIQSFKGSLRRSCYLISPGQPDIQLSQFCGGYIDPTFLNVTGYIQYNGLPSTAKKGYICPLGQSCKEEANPMANLESFDTIYNAALQVIIVASANGWSPLMYSMIDSEFFVSCFFFIICVVVLNFWLINLFVAVITNTFAAIRSETQKSAFGAQNTINISDETEEAWALAEARRANNSNLAKKIYDKISWFWVLLALLSLSLQASRTVEVDDLHQMVMYWGELTITIAFDFEIVLRILAALPDWRSFFRKPNNWLDLILAIGSSIIQIPVIHNSSVYPWFTILQLARFYRVILEVPRMRPLLLAVFGNMYGLANMSLFLLLVNYIAALAAVQLLRGDLPASQAMNFGQLFTSFLAMYQVFSSENWTNILYNTTQAEAPRGQVVITTLFVTCWLLFANFIVLQMFIAVINENFDVAEEAKKGRQKEKYLEAQKTHHARYAWMKKFNPYRWFKPNPVTVKVENLPSNLVLPVQKALVQAYDAGGGMQAGSSHDPRPRHKHSKSLNALQKLFSGEVENYDVPLETLRHPKVEVSEHDLYEDPVRQLELLASGSRNDRPLSLAANDDLHERLAQKADFIRSHPTYDKTFWIFSQKNPIRRMCQKVVQSANGQRIFGSKISPIAHPMFQLFLLSIVVGGIVVESIATPVYRRNFHLSHPGIQQAWFDLAEAVFGLILTIEFLIKIIADGFVFTPNAYIRSIWNIFDFVILIGLLINVTTGLLFVGGLSRLTRSLKAFRALRLITLIDRMRNTFESLIISGAMRIMDAAILAILYMIPYAVWGLNIFAGKMNQCNDETVQGLSDCVNEYPVTVAGNSYGYLVPHVWDNPAPSTVFSFDSFRASLLILFEIVSLEGWVDVMGVATSITGEGLQPQTNASQVNAIFFLIYNLMGGVVILTLFISIIIGNFSAKTGSAYLTQPQREWIDLQKLFKRQRPSKRPLQRPALGIRAWCFDRAVNKHGWWSRMMTLVFILHIIALMTQTFSTQTVADAFRNDFFLVIMAIYLVDVGVRWYGLGWTSFRANGWNVFDIIVAGGSFITTLVVRFGTSEFLIEQLQKLFLVSIAFKLVQRTNSLNMLFKTAVASLPVILSLLGLWLILFVFFAILFVEVFGMTKWGTAESYMQNYSSIGSALVMLAFMSTGEGWNQYMHDFALEYPRCTNSSTSKQESDCGSIAWAFTLFISWNLLSMYIFVNMFTGVVVENFSYVFQTSTGGAKAITREQMRAFKKTWGEYADPNTGHLPRAKFGPFLAKLTGAFEVRIYPQENNIKNILAVCQEPPKPGEEDKPYNHRIDMEKLSKVLNNIDYTSIRKRRAVYTRLYHEALISDHQGRGMSFTSMLFLLAHHRLIVDRDALVFKDLVARTEKTKVVTDLVNLDRVQSLLKTIWHRRRFLKEREAQRAKRIDSHEIPSIIVNEMPATPPRQTLQLPFQGSDSLPGSPASDRRFSGPDISLVLDPNVGSRLQRGSRRTSDISMLSLDSNYRSPRTSIADEDPHAVLSSMQHSVWGGMMQAAAEEEEQR</sequence>
<proteinExistence type="predicted"/>
<evidence type="ECO:0000313" key="1">
    <source>
        <dbReference type="EMBL" id="TFK68921.1"/>
    </source>
</evidence>
<dbReference type="Proteomes" id="UP000308600">
    <property type="component" value="Unassembled WGS sequence"/>
</dbReference>
<accession>A0ACD3ATM1</accession>
<keyword evidence="2" id="KW-1185">Reference proteome</keyword>
<gene>
    <name evidence="1" type="ORF">BDN72DRAFT_646515</name>
</gene>